<evidence type="ECO:0000256" key="4">
    <source>
        <dbReference type="ARBA" id="ARBA00022801"/>
    </source>
</evidence>
<dbReference type="GO" id="GO:0004181">
    <property type="term" value="F:metallocarboxypeptidase activity"/>
    <property type="evidence" value="ECO:0007669"/>
    <property type="project" value="InterPro"/>
</dbReference>
<evidence type="ECO:0000256" key="3">
    <source>
        <dbReference type="ARBA" id="ARBA00022670"/>
    </source>
</evidence>
<comment type="caution">
    <text evidence="8">The sequence shown here is derived from an EMBL/GenBank/DDBJ whole genome shotgun (WGS) entry which is preliminary data.</text>
</comment>
<name>A0A5J4RVR2_9ZZZZ</name>
<evidence type="ECO:0000256" key="1">
    <source>
        <dbReference type="ARBA" id="ARBA00001947"/>
    </source>
</evidence>
<dbReference type="Gene3D" id="3.40.50.880">
    <property type="match status" value="1"/>
</dbReference>
<dbReference type="GO" id="GO:0008270">
    <property type="term" value="F:zinc ion binding"/>
    <property type="evidence" value="ECO:0007669"/>
    <property type="project" value="InterPro"/>
</dbReference>
<comment type="cofactor">
    <cofactor evidence="1">
        <name>Zn(2+)</name>
        <dbReference type="ChEBI" id="CHEBI:29105"/>
    </cofactor>
</comment>
<keyword evidence="3" id="KW-0645">Protease</keyword>
<sequence>MRAKSFIKVFLFVFLLSGMMVIKGVAQPQPENATFDLSYFLPKGETYTYNETISVPASAFGFQLGEQHAEWNQVVDYMKQLATISERVTVKEIGHTYQHRPIIEVVITSPANQKNIDRIKAEHIRMTDANQSASLNMDQMPVVISLMYSVHGNEPSGVNASIAVAYFLAAAQGAQVENMLENMVVVLVPGINPDGINRFASWVNSSRSLTDVSDPNSREFQEPWPSSRTNHYWADCNRDWLMAQHPEGITALESYLNWLPNIVVDHHEQGPSRHYYFSPGHPKRTHQLTPQQNQDLTSEISAFCANELDKIGTLYYSKEGYDDFYYGKGAAYGDIHGSVCLLYEQGSSRGHLRETRNGVHPFAWTIRNQAYASYGTLFAGYALKNRLLAYQRNFYENMKAEAVKRDVKGYIFDTRGSRAVAFHFLENIAHHRIEAYHLTKDVSVDGKVFKAADAYVIPLEQKYNAVIRAIMENNLTYNDSIFYDISAWTFPHAFNLKYAELKNLNGLLGKRVTENKLAPGKIIGGKSDYGYLFECNEFYSPKVIYELQKKGVRVVAAKLPFLFKFDNTEKKMGYGTLLVSVQDQPVSSDELYRMLNQLAEETGVDIYSTATGLMFDTDLGSPAYHMLKLPKVAVLVGRTMGIPDSGEIWYLLDKRFQIPSTLIESTTLTPRELQRYTVIIMADGIPNLTKSSESALKEWVANGGTLIASGKAYAWMNQSGICSIKAVDASFKEDSTVYRMYAEQSEANAGNAISGVILNCTLDPSHPVGWGFDQTVIPVIKDNNIIFKKDANPYASPLRYTSEPVLSGFLSVKNKGLLQNTPAMFAKPYELGAVIVFADDMNFRSYWFGTSKLFLNAVFFGECLKKENYNY</sequence>
<proteinExistence type="inferred from homology"/>
<dbReference type="InterPro" id="IPR000834">
    <property type="entry name" value="Peptidase_M14"/>
</dbReference>
<dbReference type="PANTHER" id="PTHR11705">
    <property type="entry name" value="PROTEASE FAMILY M14 CARBOXYPEPTIDASE A,B"/>
    <property type="match status" value="1"/>
</dbReference>
<gene>
    <name evidence="8" type="ORF">EZS27_014172</name>
</gene>
<evidence type="ECO:0000256" key="2">
    <source>
        <dbReference type="ARBA" id="ARBA00005988"/>
    </source>
</evidence>
<evidence type="ECO:0000259" key="7">
    <source>
        <dbReference type="PROSITE" id="PS52035"/>
    </source>
</evidence>
<evidence type="ECO:0000313" key="8">
    <source>
        <dbReference type="EMBL" id="KAA6337769.1"/>
    </source>
</evidence>
<dbReference type="AlphaFoldDB" id="A0A5J4RVR2"/>
<protein>
    <recommendedName>
        <fullName evidence="7">Peptidase M14 domain-containing protein</fullName>
    </recommendedName>
</protein>
<dbReference type="SUPFAM" id="SSF52317">
    <property type="entry name" value="Class I glutamine amidotransferase-like"/>
    <property type="match status" value="1"/>
</dbReference>
<dbReference type="InterPro" id="IPR029062">
    <property type="entry name" value="Class_I_gatase-like"/>
</dbReference>
<dbReference type="Pfam" id="PF00246">
    <property type="entry name" value="Peptidase_M14"/>
    <property type="match status" value="1"/>
</dbReference>
<keyword evidence="4" id="KW-0378">Hydrolase</keyword>
<dbReference type="GO" id="GO:0005615">
    <property type="term" value="C:extracellular space"/>
    <property type="evidence" value="ECO:0007669"/>
    <property type="project" value="TreeGrafter"/>
</dbReference>
<comment type="similarity">
    <text evidence="2">Belongs to the peptidase M14 family.</text>
</comment>
<dbReference type="PANTHER" id="PTHR11705:SF143">
    <property type="entry name" value="SLL0236 PROTEIN"/>
    <property type="match status" value="1"/>
</dbReference>
<dbReference type="CDD" id="cd03143">
    <property type="entry name" value="A4_beta-galactosidase_middle_domain"/>
    <property type="match status" value="1"/>
</dbReference>
<reference evidence="8" key="1">
    <citation type="submission" date="2019-03" db="EMBL/GenBank/DDBJ databases">
        <title>Single cell metagenomics reveals metabolic interactions within the superorganism composed of flagellate Streblomastix strix and complex community of Bacteroidetes bacteria on its surface.</title>
        <authorList>
            <person name="Treitli S.C."/>
            <person name="Kolisko M."/>
            <person name="Husnik F."/>
            <person name="Keeling P."/>
            <person name="Hampl V."/>
        </authorList>
    </citation>
    <scope>NUCLEOTIDE SEQUENCE</scope>
    <source>
        <strain evidence="8">STM</strain>
    </source>
</reference>
<keyword evidence="5" id="KW-0862">Zinc</keyword>
<dbReference type="GO" id="GO:0006508">
    <property type="term" value="P:proteolysis"/>
    <property type="evidence" value="ECO:0007669"/>
    <property type="project" value="UniProtKB-KW"/>
</dbReference>
<evidence type="ECO:0000256" key="5">
    <source>
        <dbReference type="ARBA" id="ARBA00022833"/>
    </source>
</evidence>
<keyword evidence="6" id="KW-0482">Metalloprotease</keyword>
<dbReference type="Gene3D" id="3.40.630.10">
    <property type="entry name" value="Zn peptidases"/>
    <property type="match status" value="1"/>
</dbReference>
<accession>A0A5J4RVR2</accession>
<dbReference type="EMBL" id="SNRY01000672">
    <property type="protein sequence ID" value="KAA6337769.1"/>
    <property type="molecule type" value="Genomic_DNA"/>
</dbReference>
<feature type="domain" description="Peptidase M14" evidence="7">
    <location>
        <begin position="67"/>
        <end position="366"/>
    </location>
</feature>
<dbReference type="SUPFAM" id="SSF53187">
    <property type="entry name" value="Zn-dependent exopeptidases"/>
    <property type="match status" value="1"/>
</dbReference>
<evidence type="ECO:0000256" key="6">
    <source>
        <dbReference type="ARBA" id="ARBA00023049"/>
    </source>
</evidence>
<dbReference type="PROSITE" id="PS52035">
    <property type="entry name" value="PEPTIDASE_M14"/>
    <property type="match status" value="1"/>
</dbReference>
<organism evidence="8">
    <name type="scientific">termite gut metagenome</name>
    <dbReference type="NCBI Taxonomy" id="433724"/>
    <lineage>
        <taxon>unclassified sequences</taxon>
        <taxon>metagenomes</taxon>
        <taxon>organismal metagenomes</taxon>
    </lineage>
</organism>